<evidence type="ECO:0000313" key="4">
    <source>
        <dbReference type="Proteomes" id="UP000799324"/>
    </source>
</evidence>
<feature type="coiled-coil region" evidence="1">
    <location>
        <begin position="64"/>
        <end position="91"/>
    </location>
</feature>
<proteinExistence type="predicted"/>
<dbReference type="Proteomes" id="UP000799324">
    <property type="component" value="Unassembled WGS sequence"/>
</dbReference>
<protein>
    <submittedName>
        <fullName evidence="3">Uncharacterized protein</fullName>
    </submittedName>
</protein>
<dbReference type="EMBL" id="MU004447">
    <property type="protein sequence ID" value="KAF2650669.1"/>
    <property type="molecule type" value="Genomic_DNA"/>
</dbReference>
<dbReference type="AlphaFoldDB" id="A0A6A6SSL3"/>
<keyword evidence="4" id="KW-1185">Reference proteome</keyword>
<keyword evidence="1" id="KW-0175">Coiled coil</keyword>
<name>A0A6A6SSL3_9PLEO</name>
<evidence type="ECO:0000256" key="2">
    <source>
        <dbReference type="SAM" id="MobiDB-lite"/>
    </source>
</evidence>
<feature type="region of interest" description="Disordered" evidence="2">
    <location>
        <begin position="108"/>
        <end position="147"/>
    </location>
</feature>
<accession>A0A6A6SSL3</accession>
<dbReference type="OrthoDB" id="3790163at2759"/>
<evidence type="ECO:0000256" key="1">
    <source>
        <dbReference type="SAM" id="Coils"/>
    </source>
</evidence>
<reference evidence="3" key="1">
    <citation type="journal article" date="2020" name="Stud. Mycol.">
        <title>101 Dothideomycetes genomes: a test case for predicting lifestyles and emergence of pathogens.</title>
        <authorList>
            <person name="Haridas S."/>
            <person name="Albert R."/>
            <person name="Binder M."/>
            <person name="Bloem J."/>
            <person name="Labutti K."/>
            <person name="Salamov A."/>
            <person name="Andreopoulos B."/>
            <person name="Baker S."/>
            <person name="Barry K."/>
            <person name="Bills G."/>
            <person name="Bluhm B."/>
            <person name="Cannon C."/>
            <person name="Castanera R."/>
            <person name="Culley D."/>
            <person name="Daum C."/>
            <person name="Ezra D."/>
            <person name="Gonzalez J."/>
            <person name="Henrissat B."/>
            <person name="Kuo A."/>
            <person name="Liang C."/>
            <person name="Lipzen A."/>
            <person name="Lutzoni F."/>
            <person name="Magnuson J."/>
            <person name="Mondo S."/>
            <person name="Nolan M."/>
            <person name="Ohm R."/>
            <person name="Pangilinan J."/>
            <person name="Park H.-J."/>
            <person name="Ramirez L."/>
            <person name="Alfaro M."/>
            <person name="Sun H."/>
            <person name="Tritt A."/>
            <person name="Yoshinaga Y."/>
            <person name="Zwiers L.-H."/>
            <person name="Turgeon B."/>
            <person name="Goodwin S."/>
            <person name="Spatafora J."/>
            <person name="Crous P."/>
            <person name="Grigoriev I."/>
        </authorList>
    </citation>
    <scope>NUCLEOTIDE SEQUENCE</scope>
    <source>
        <strain evidence="3">CBS 122681</strain>
    </source>
</reference>
<gene>
    <name evidence="3" type="ORF">K491DRAFT_720530</name>
</gene>
<evidence type="ECO:0000313" key="3">
    <source>
        <dbReference type="EMBL" id="KAF2650669.1"/>
    </source>
</evidence>
<organism evidence="3 4">
    <name type="scientific">Lophiostoma macrostomum CBS 122681</name>
    <dbReference type="NCBI Taxonomy" id="1314788"/>
    <lineage>
        <taxon>Eukaryota</taxon>
        <taxon>Fungi</taxon>
        <taxon>Dikarya</taxon>
        <taxon>Ascomycota</taxon>
        <taxon>Pezizomycotina</taxon>
        <taxon>Dothideomycetes</taxon>
        <taxon>Pleosporomycetidae</taxon>
        <taxon>Pleosporales</taxon>
        <taxon>Lophiostomataceae</taxon>
        <taxon>Lophiostoma</taxon>
    </lineage>
</organism>
<sequence length="157" mass="17754">MPQQEDLYLRLSQILECEIWHHKQTRAELFAEQCRNDELQIDIQQQAHVMAQWQEACQTSYASLEEHRIQNASLKREMEELAVELARSKRLTSDPFVGAAAKSGMAEMTEAGFKKEPSSEPVGGEGGANGDEGGDGDPEAWWPDFIRDVQEHLGQLR</sequence>